<dbReference type="InterPro" id="IPR011129">
    <property type="entry name" value="CSD"/>
</dbReference>
<dbReference type="PROSITE" id="PS51857">
    <property type="entry name" value="CSD_2"/>
    <property type="match status" value="1"/>
</dbReference>
<dbReference type="Proteomes" id="UP001152797">
    <property type="component" value="Unassembled WGS sequence"/>
</dbReference>
<feature type="domain" description="CSD" evidence="1">
    <location>
        <begin position="146"/>
        <end position="211"/>
    </location>
</feature>
<protein>
    <submittedName>
        <fullName evidence="3">Cold shock-like protein CspA</fullName>
    </submittedName>
</protein>
<organism evidence="2">
    <name type="scientific">Cladocopium goreaui</name>
    <dbReference type="NCBI Taxonomy" id="2562237"/>
    <lineage>
        <taxon>Eukaryota</taxon>
        <taxon>Sar</taxon>
        <taxon>Alveolata</taxon>
        <taxon>Dinophyceae</taxon>
        <taxon>Suessiales</taxon>
        <taxon>Symbiodiniaceae</taxon>
        <taxon>Cladocopium</taxon>
    </lineage>
</organism>
<evidence type="ECO:0000313" key="3">
    <source>
        <dbReference type="EMBL" id="CAL4776581.1"/>
    </source>
</evidence>
<sequence>MAQYRGVVKPQSQGLQSLSEMSFNETKGYGFIESADTAAIYGKEQHGATGSALPCQDVFVLKTALQGAFPGDQVTFSVVDSNKGPQAENILVLNRRPMAAAARPGPYGQTVGPRPMGGPQLRGPVPARAPMNGKGGGGGVGGAPADNIGIVKSFNALKGWGFITSDEIMQTFGKDLFFMKSSLLAPVSEGQQVYFSIFESPKGTQAQNIQPATSNRMFRSQTPVPAPSAYRPAMPVRQMHAAPMHAAPMHAAPMAAMHAYSPMPSTQPVHNEYFFGAVKGYNEEKGWGHITCQVAKDRFGKEVFLLRSALNGQTVEPGTLVGFTVGKPGAWAEQTGSAGKVGD</sequence>
<dbReference type="EMBL" id="CAMXCT030001351">
    <property type="protein sequence ID" value="CAL4776581.1"/>
    <property type="molecule type" value="Genomic_DNA"/>
</dbReference>
<dbReference type="SMART" id="SM00357">
    <property type="entry name" value="CSP"/>
    <property type="match status" value="2"/>
</dbReference>
<dbReference type="PANTHER" id="PTHR11544">
    <property type="entry name" value="COLD SHOCK DOMAIN CONTAINING PROTEINS"/>
    <property type="match status" value="1"/>
</dbReference>
<dbReference type="InterPro" id="IPR012340">
    <property type="entry name" value="NA-bd_OB-fold"/>
</dbReference>
<accession>A0A9P1FTR4</accession>
<proteinExistence type="predicted"/>
<reference evidence="3 4" key="2">
    <citation type="submission" date="2024-05" db="EMBL/GenBank/DDBJ databases">
        <authorList>
            <person name="Chen Y."/>
            <person name="Shah S."/>
            <person name="Dougan E. K."/>
            <person name="Thang M."/>
            <person name="Chan C."/>
        </authorList>
    </citation>
    <scope>NUCLEOTIDE SEQUENCE [LARGE SCALE GENOMIC DNA]</scope>
</reference>
<evidence type="ECO:0000313" key="4">
    <source>
        <dbReference type="Proteomes" id="UP001152797"/>
    </source>
</evidence>
<dbReference type="InterPro" id="IPR002059">
    <property type="entry name" value="CSP_DNA-bd"/>
</dbReference>
<dbReference type="SUPFAM" id="SSF50249">
    <property type="entry name" value="Nucleic acid-binding proteins"/>
    <property type="match status" value="2"/>
</dbReference>
<reference evidence="2" key="1">
    <citation type="submission" date="2022-10" db="EMBL/GenBank/DDBJ databases">
        <authorList>
            <person name="Chen Y."/>
            <person name="Dougan E. K."/>
            <person name="Chan C."/>
            <person name="Rhodes N."/>
            <person name="Thang M."/>
        </authorList>
    </citation>
    <scope>NUCLEOTIDE SEQUENCE</scope>
</reference>
<evidence type="ECO:0000313" key="2">
    <source>
        <dbReference type="EMBL" id="CAI3989269.1"/>
    </source>
</evidence>
<dbReference type="EMBL" id="CAMXCT010001351">
    <property type="protein sequence ID" value="CAI3989269.1"/>
    <property type="molecule type" value="Genomic_DNA"/>
</dbReference>
<dbReference type="OrthoDB" id="196131at2759"/>
<dbReference type="Gene3D" id="2.40.50.140">
    <property type="entry name" value="Nucleic acid-binding proteins"/>
    <property type="match status" value="3"/>
</dbReference>
<dbReference type="EMBL" id="CAMXCT020001351">
    <property type="protein sequence ID" value="CAL1142644.1"/>
    <property type="molecule type" value="Genomic_DNA"/>
</dbReference>
<gene>
    <name evidence="2" type="ORF">C1SCF055_LOCUS16355</name>
</gene>
<keyword evidence="4" id="KW-1185">Reference proteome</keyword>
<dbReference type="AlphaFoldDB" id="A0A9P1FTR4"/>
<comment type="caution">
    <text evidence="2">The sequence shown here is derived from an EMBL/GenBank/DDBJ whole genome shotgun (WGS) entry which is preliminary data.</text>
</comment>
<dbReference type="Pfam" id="PF00313">
    <property type="entry name" value="CSD"/>
    <property type="match status" value="1"/>
</dbReference>
<dbReference type="GO" id="GO:0003676">
    <property type="term" value="F:nucleic acid binding"/>
    <property type="evidence" value="ECO:0007669"/>
    <property type="project" value="InterPro"/>
</dbReference>
<name>A0A9P1FTR4_9DINO</name>
<evidence type="ECO:0000259" key="1">
    <source>
        <dbReference type="PROSITE" id="PS51857"/>
    </source>
</evidence>
<dbReference type="PRINTS" id="PR00050">
    <property type="entry name" value="COLDSHOCK"/>
</dbReference>
<dbReference type="InterPro" id="IPR050181">
    <property type="entry name" value="Cold_shock_domain"/>
</dbReference>